<keyword evidence="2" id="KW-1185">Reference proteome</keyword>
<dbReference type="OrthoDB" id="1446480at2"/>
<proteinExistence type="predicted"/>
<organism evidence="1 2">
    <name type="scientific">Kordia periserrulae</name>
    <dbReference type="NCBI Taxonomy" id="701523"/>
    <lineage>
        <taxon>Bacteria</taxon>
        <taxon>Pseudomonadati</taxon>
        <taxon>Bacteroidota</taxon>
        <taxon>Flavobacteriia</taxon>
        <taxon>Flavobacteriales</taxon>
        <taxon>Flavobacteriaceae</taxon>
        <taxon>Kordia</taxon>
    </lineage>
</organism>
<sequence length="151" mass="16895">MKYILILFSVTLFTKGCNDNKPDKNAVKTAQDEISIDYEASSRGFYQKVNIKKEQFSLTNARGGEALTKQISNSDWSELVDILDKIDAEKLEKNYVNPDDLRRDAAIPAKLTISYKENVVTNVEFGHGNPPEELAALLTKIEAMVNAVDKP</sequence>
<gene>
    <name evidence="1" type="ORF">C8N46_101654</name>
</gene>
<evidence type="ECO:0000313" key="1">
    <source>
        <dbReference type="EMBL" id="PTX64044.1"/>
    </source>
</evidence>
<dbReference type="EMBL" id="QBKT01000001">
    <property type="protein sequence ID" value="PTX64044.1"/>
    <property type="molecule type" value="Genomic_DNA"/>
</dbReference>
<dbReference type="AlphaFoldDB" id="A0A2T6C6T4"/>
<accession>A0A2T6C6T4</accession>
<protein>
    <submittedName>
        <fullName evidence="1">Uncharacterized protein</fullName>
    </submittedName>
</protein>
<evidence type="ECO:0000313" key="2">
    <source>
        <dbReference type="Proteomes" id="UP000244090"/>
    </source>
</evidence>
<dbReference type="Proteomes" id="UP000244090">
    <property type="component" value="Unassembled WGS sequence"/>
</dbReference>
<reference evidence="1 2" key="1">
    <citation type="submission" date="2018-04" db="EMBL/GenBank/DDBJ databases">
        <title>Genomic Encyclopedia of Archaeal and Bacterial Type Strains, Phase II (KMG-II): from individual species to whole genera.</title>
        <authorList>
            <person name="Goeker M."/>
        </authorList>
    </citation>
    <scope>NUCLEOTIDE SEQUENCE [LARGE SCALE GENOMIC DNA]</scope>
    <source>
        <strain evidence="1 2">DSM 25731</strain>
    </source>
</reference>
<comment type="caution">
    <text evidence="1">The sequence shown here is derived from an EMBL/GenBank/DDBJ whole genome shotgun (WGS) entry which is preliminary data.</text>
</comment>
<dbReference type="RefSeq" id="WP_108113390.1">
    <property type="nucleotide sequence ID" value="NZ_QBKT01000001.1"/>
</dbReference>
<name>A0A2T6C6T4_9FLAO</name>